<dbReference type="SUPFAM" id="SSF52172">
    <property type="entry name" value="CheY-like"/>
    <property type="match status" value="1"/>
</dbReference>
<dbReference type="Gene3D" id="3.40.50.2300">
    <property type="match status" value="1"/>
</dbReference>
<dbReference type="PANTHER" id="PTHR44520:SF2">
    <property type="entry name" value="RESPONSE REGULATOR RCP1"/>
    <property type="match status" value="1"/>
</dbReference>
<sequence>MRRNGEIIIIEDDEDDRLFLKDIFESLDYPNKIKFIEDPMEAIPYLSKPSVLPFLIISDINMPKINGFELREQITSIAEISHKCVPYIFLSTSRNPENVNKAYSCNAQGYFKKEEDFSVYKIMMKNIVEYWLTSLTPAAML</sequence>
<keyword evidence="1" id="KW-0597">Phosphoprotein</keyword>
<dbReference type="PROSITE" id="PS50110">
    <property type="entry name" value="RESPONSE_REGULATORY"/>
    <property type="match status" value="1"/>
</dbReference>
<gene>
    <name evidence="3" type="ORF">FLAPXU55_03867</name>
</gene>
<dbReference type="RefSeq" id="WP_053471216.1">
    <property type="nucleotide sequence ID" value="NZ_CAIJDE010000058.1"/>
</dbReference>
<accession>A0A9N8P3I9</accession>
<feature type="modified residue" description="4-aspartylphosphate" evidence="1">
    <location>
        <position position="59"/>
    </location>
</feature>
<dbReference type="InterPro" id="IPR052893">
    <property type="entry name" value="TCS_response_regulator"/>
</dbReference>
<feature type="domain" description="Response regulatory" evidence="2">
    <location>
        <begin position="6"/>
        <end position="128"/>
    </location>
</feature>
<dbReference type="SMART" id="SM00448">
    <property type="entry name" value="REC"/>
    <property type="match status" value="1"/>
</dbReference>
<protein>
    <submittedName>
        <fullName evidence="3">Response regulator</fullName>
    </submittedName>
</protein>
<evidence type="ECO:0000313" key="3">
    <source>
        <dbReference type="EMBL" id="CAC9976143.1"/>
    </source>
</evidence>
<proteinExistence type="predicted"/>
<dbReference type="InterPro" id="IPR001789">
    <property type="entry name" value="Sig_transdc_resp-reg_receiver"/>
</dbReference>
<dbReference type="InterPro" id="IPR011006">
    <property type="entry name" value="CheY-like_superfamily"/>
</dbReference>
<keyword evidence="4" id="KW-1185">Reference proteome</keyword>
<dbReference type="GO" id="GO:0000160">
    <property type="term" value="P:phosphorelay signal transduction system"/>
    <property type="evidence" value="ECO:0007669"/>
    <property type="project" value="InterPro"/>
</dbReference>
<name>A0A9N8P3I9_9FLAO</name>
<evidence type="ECO:0000256" key="1">
    <source>
        <dbReference type="PROSITE-ProRule" id="PRU00169"/>
    </source>
</evidence>
<dbReference type="Pfam" id="PF00072">
    <property type="entry name" value="Response_reg"/>
    <property type="match status" value="1"/>
</dbReference>
<organism evidence="3 4">
    <name type="scientific">Flavobacterium panici</name>
    <dbReference type="NCBI Taxonomy" id="2654843"/>
    <lineage>
        <taxon>Bacteria</taxon>
        <taxon>Pseudomonadati</taxon>
        <taxon>Bacteroidota</taxon>
        <taxon>Flavobacteriia</taxon>
        <taxon>Flavobacteriales</taxon>
        <taxon>Flavobacteriaceae</taxon>
        <taxon>Flavobacterium</taxon>
    </lineage>
</organism>
<evidence type="ECO:0000313" key="4">
    <source>
        <dbReference type="Proteomes" id="UP000533639"/>
    </source>
</evidence>
<dbReference type="PANTHER" id="PTHR44520">
    <property type="entry name" value="RESPONSE REGULATOR RCP1-RELATED"/>
    <property type="match status" value="1"/>
</dbReference>
<dbReference type="EMBL" id="CAIJDE010000058">
    <property type="protein sequence ID" value="CAC9976143.1"/>
    <property type="molecule type" value="Genomic_DNA"/>
</dbReference>
<dbReference type="AlphaFoldDB" id="A0A9N8P3I9"/>
<reference evidence="3 4" key="1">
    <citation type="submission" date="2020-06" db="EMBL/GenBank/DDBJ databases">
        <authorList>
            <person name="Criscuolo A."/>
        </authorList>
    </citation>
    <scope>NUCLEOTIDE SEQUENCE [LARGE SCALE GENOMIC DNA]</scope>
    <source>
        <strain evidence="3">PXU-55</strain>
    </source>
</reference>
<comment type="caution">
    <text evidence="3">The sequence shown here is derived from an EMBL/GenBank/DDBJ whole genome shotgun (WGS) entry which is preliminary data.</text>
</comment>
<dbReference type="Proteomes" id="UP000533639">
    <property type="component" value="Unassembled WGS sequence"/>
</dbReference>
<evidence type="ECO:0000259" key="2">
    <source>
        <dbReference type="PROSITE" id="PS50110"/>
    </source>
</evidence>